<dbReference type="EMBL" id="VTER01000003">
    <property type="protein sequence ID" value="TYS49958.1"/>
    <property type="molecule type" value="Genomic_DNA"/>
</dbReference>
<dbReference type="GO" id="GO:0005886">
    <property type="term" value="C:plasma membrane"/>
    <property type="evidence" value="ECO:0007669"/>
    <property type="project" value="UniProtKB-SubCell"/>
</dbReference>
<comment type="caution">
    <text evidence="7">The sequence shown here is derived from an EMBL/GenBank/DDBJ whole genome shotgun (WGS) entry which is preliminary data.</text>
</comment>
<evidence type="ECO:0000256" key="1">
    <source>
        <dbReference type="ARBA" id="ARBA00004651"/>
    </source>
</evidence>
<evidence type="ECO:0000256" key="5">
    <source>
        <dbReference type="ARBA" id="ARBA00023136"/>
    </source>
</evidence>
<proteinExistence type="predicted"/>
<evidence type="ECO:0000256" key="2">
    <source>
        <dbReference type="ARBA" id="ARBA00022475"/>
    </source>
</evidence>
<evidence type="ECO:0000313" key="7">
    <source>
        <dbReference type="EMBL" id="TYS49958.1"/>
    </source>
</evidence>
<keyword evidence="2" id="KW-1003">Cell membrane</keyword>
<evidence type="ECO:0000256" key="3">
    <source>
        <dbReference type="ARBA" id="ARBA00022692"/>
    </source>
</evidence>
<keyword evidence="4 6" id="KW-1133">Transmembrane helix</keyword>
<reference evidence="7 8" key="1">
    <citation type="submission" date="2019-08" db="EMBL/GenBank/DDBJ databases">
        <title>Bacillus genomes from the desert of Cuatro Cienegas, Coahuila.</title>
        <authorList>
            <person name="Olmedo-Alvarez G."/>
        </authorList>
    </citation>
    <scope>NUCLEOTIDE SEQUENCE [LARGE SCALE GENOMIC DNA]</scope>
    <source>
        <strain evidence="7 8">CH446_14T</strain>
    </source>
</reference>
<feature type="transmembrane region" description="Helical" evidence="6">
    <location>
        <begin position="186"/>
        <end position="206"/>
    </location>
</feature>
<dbReference type="NCBIfam" id="TIGR02737">
    <property type="entry name" value="caa3_CtaG"/>
    <property type="match status" value="1"/>
</dbReference>
<feature type="transmembrane region" description="Helical" evidence="6">
    <location>
        <begin position="12"/>
        <end position="33"/>
    </location>
</feature>
<comment type="subcellular location">
    <subcellularLocation>
        <location evidence="1">Cell membrane</location>
        <topology evidence="1">Multi-pass membrane protein</topology>
    </subcellularLocation>
</comment>
<feature type="transmembrane region" description="Helical" evidence="6">
    <location>
        <begin position="45"/>
        <end position="63"/>
    </location>
</feature>
<dbReference type="AlphaFoldDB" id="A0A5D4RJQ2"/>
<keyword evidence="5 6" id="KW-0472">Membrane</keyword>
<protein>
    <submittedName>
        <fullName evidence="7">Cytochrome c oxidase assembly factor CtaG</fullName>
    </submittedName>
</protein>
<name>A0A5D4RJQ2_9BACI</name>
<keyword evidence="3 6" id="KW-0812">Transmembrane</keyword>
<feature type="transmembrane region" description="Helical" evidence="6">
    <location>
        <begin position="83"/>
        <end position="103"/>
    </location>
</feature>
<feature type="transmembrane region" description="Helical" evidence="6">
    <location>
        <begin position="123"/>
        <end position="142"/>
    </location>
</feature>
<evidence type="ECO:0000256" key="4">
    <source>
        <dbReference type="ARBA" id="ARBA00022989"/>
    </source>
</evidence>
<accession>A0A5D4RJQ2</accession>
<evidence type="ECO:0000256" key="6">
    <source>
        <dbReference type="SAM" id="Phobius"/>
    </source>
</evidence>
<dbReference type="Pfam" id="PF09678">
    <property type="entry name" value="Caa3_CtaG"/>
    <property type="match status" value="1"/>
</dbReference>
<feature type="transmembrane region" description="Helical" evidence="6">
    <location>
        <begin position="154"/>
        <end position="174"/>
    </location>
</feature>
<dbReference type="RefSeq" id="WP_148973796.1">
    <property type="nucleotide sequence ID" value="NZ_JBNIKT010000023.1"/>
</dbReference>
<dbReference type="InterPro" id="IPR019108">
    <property type="entry name" value="Caa3_assmbl_CtaG-rel"/>
</dbReference>
<dbReference type="InterPro" id="IPR014108">
    <property type="entry name" value="Caa3-assmbl_CtaG"/>
</dbReference>
<organism evidence="7 8">
    <name type="scientific">Bacillus infantis</name>
    <dbReference type="NCBI Taxonomy" id="324767"/>
    <lineage>
        <taxon>Bacteria</taxon>
        <taxon>Bacillati</taxon>
        <taxon>Bacillota</taxon>
        <taxon>Bacilli</taxon>
        <taxon>Bacillales</taxon>
        <taxon>Bacillaceae</taxon>
        <taxon>Bacillus</taxon>
    </lineage>
</organism>
<evidence type="ECO:0000313" key="8">
    <source>
        <dbReference type="Proteomes" id="UP000322139"/>
    </source>
</evidence>
<gene>
    <name evidence="7" type="primary">ctaG</name>
    <name evidence="7" type="ORF">FZD51_05195</name>
</gene>
<dbReference type="Proteomes" id="UP000322139">
    <property type="component" value="Unassembled WGS sequence"/>
</dbReference>
<sequence length="303" mass="34234">MLTLDIFGFRALWSPYFFIVMLAILAVYFLLTVKYRQRFSGSTPLTVKQAVLFTAAIILVYAVKGSPVDLMSHITFYAHMIQMSILYLIVPPLLITGIPEWLWRKILAPASIQKVFRFLTKPLIALILFNGIFSIYHIPLIFDAVKTNMWLHGGYSILLFILAGLMWWPLVNKLEEYESLNGLKKVGYIFADGILLTPACALIIFADTPIYATFSDPRAWADAMHLCVPSATLASLNLSGPEMFNSMSALNDQQLGGVLMKVFQEVVYGVVLAQVFFQWYKKEQQETEAELKASRSLDPQIAE</sequence>